<evidence type="ECO:0000256" key="1">
    <source>
        <dbReference type="SAM" id="Coils"/>
    </source>
</evidence>
<keyword evidence="2" id="KW-0966">Cell projection</keyword>
<sequence>METQLDILSETLDKKLLVLNKIQEYNKIQEQSFQNGQVRLQDFDEAVEQKGRLIEEINRLDEGFELLYERLAQELRENRQRYALQIKALQQKVARVTELSVAVQAQEQRNKKLVEDFFAGQKEQIGKNRKTSKAAYGYYKNMSGGNYVQPQFFDDKQ</sequence>
<gene>
    <name evidence="2" type="ORF">H9742_09930</name>
</gene>
<organism evidence="2 3">
    <name type="scientific">Candidatus Acetatifactor stercoripullorum</name>
    <dbReference type="NCBI Taxonomy" id="2838414"/>
    <lineage>
        <taxon>Bacteria</taxon>
        <taxon>Bacillati</taxon>
        <taxon>Bacillota</taxon>
        <taxon>Clostridia</taxon>
        <taxon>Lachnospirales</taxon>
        <taxon>Lachnospiraceae</taxon>
        <taxon>Acetatifactor</taxon>
    </lineage>
</organism>
<evidence type="ECO:0000313" key="2">
    <source>
        <dbReference type="EMBL" id="HIW81816.1"/>
    </source>
</evidence>
<protein>
    <submittedName>
        <fullName evidence="2">Flagellar protein FliT</fullName>
    </submittedName>
</protein>
<dbReference type="AlphaFoldDB" id="A0A9D1R509"/>
<keyword evidence="2" id="KW-0969">Cilium</keyword>
<accession>A0A9D1R509</accession>
<feature type="coiled-coil region" evidence="1">
    <location>
        <begin position="72"/>
        <end position="99"/>
    </location>
</feature>
<proteinExistence type="predicted"/>
<dbReference type="Proteomes" id="UP000824265">
    <property type="component" value="Unassembled WGS sequence"/>
</dbReference>
<reference evidence="2" key="1">
    <citation type="journal article" date="2021" name="PeerJ">
        <title>Extensive microbial diversity within the chicken gut microbiome revealed by metagenomics and culture.</title>
        <authorList>
            <person name="Gilroy R."/>
            <person name="Ravi A."/>
            <person name="Getino M."/>
            <person name="Pursley I."/>
            <person name="Horton D.L."/>
            <person name="Alikhan N.F."/>
            <person name="Baker D."/>
            <person name="Gharbi K."/>
            <person name="Hall N."/>
            <person name="Watson M."/>
            <person name="Adriaenssens E.M."/>
            <person name="Foster-Nyarko E."/>
            <person name="Jarju S."/>
            <person name="Secka A."/>
            <person name="Antonio M."/>
            <person name="Oren A."/>
            <person name="Chaudhuri R.R."/>
            <person name="La Ragione R."/>
            <person name="Hildebrand F."/>
            <person name="Pallen M.J."/>
        </authorList>
    </citation>
    <scope>NUCLEOTIDE SEQUENCE</scope>
    <source>
        <strain evidence="2">CHK195-6426</strain>
    </source>
</reference>
<name>A0A9D1R509_9FIRM</name>
<dbReference type="EMBL" id="DXGH01000052">
    <property type="protein sequence ID" value="HIW81816.1"/>
    <property type="molecule type" value="Genomic_DNA"/>
</dbReference>
<comment type="caution">
    <text evidence="2">The sequence shown here is derived from an EMBL/GenBank/DDBJ whole genome shotgun (WGS) entry which is preliminary data.</text>
</comment>
<reference evidence="2" key="2">
    <citation type="submission" date="2021-04" db="EMBL/GenBank/DDBJ databases">
        <authorList>
            <person name="Gilroy R."/>
        </authorList>
    </citation>
    <scope>NUCLEOTIDE SEQUENCE</scope>
    <source>
        <strain evidence="2">CHK195-6426</strain>
    </source>
</reference>
<evidence type="ECO:0000313" key="3">
    <source>
        <dbReference type="Proteomes" id="UP000824265"/>
    </source>
</evidence>
<keyword evidence="1" id="KW-0175">Coiled coil</keyword>
<keyword evidence="2" id="KW-0282">Flagellum</keyword>